<accession>A0A210S0G1</accession>
<protein>
    <recommendedName>
        <fullName evidence="1">Putative membrane protein insertion efficiency factor</fullName>
    </recommendedName>
</protein>
<dbReference type="SMART" id="SM01234">
    <property type="entry name" value="Haemolytic"/>
    <property type="match status" value="1"/>
</dbReference>
<gene>
    <name evidence="2" type="ORF">B6A14_01840</name>
</gene>
<evidence type="ECO:0000313" key="2">
    <source>
        <dbReference type="EMBL" id="OWF66741.1"/>
    </source>
</evidence>
<comment type="function">
    <text evidence="1">Could be involved in insertion of integral membrane proteins into the membrane.</text>
</comment>
<keyword evidence="3" id="KW-1185">Reference proteome</keyword>
<organism evidence="2 3">
    <name type="scientific">Polynucleobacter hirudinilacicola</name>
    <dbReference type="NCBI Taxonomy" id="1743166"/>
    <lineage>
        <taxon>Bacteria</taxon>
        <taxon>Pseudomonadati</taxon>
        <taxon>Pseudomonadota</taxon>
        <taxon>Betaproteobacteria</taxon>
        <taxon>Burkholderiales</taxon>
        <taxon>Burkholderiaceae</taxon>
        <taxon>Polynucleobacter</taxon>
    </lineage>
</organism>
<proteinExistence type="inferred from homology"/>
<name>A0A210S0G1_9BURK</name>
<evidence type="ECO:0000256" key="1">
    <source>
        <dbReference type="HAMAP-Rule" id="MF_00386"/>
    </source>
</evidence>
<reference evidence="2 3" key="1">
    <citation type="submission" date="2017-03" db="EMBL/GenBank/DDBJ databases">
        <title>New species Polynucleobacter sp. MWH-EgelM1-30-B4.</title>
        <authorList>
            <person name="Hahn M.W."/>
        </authorList>
    </citation>
    <scope>NUCLEOTIDE SEQUENCE [LARGE SCALE GENOMIC DNA]</scope>
    <source>
        <strain evidence="2 3">MWH-EgelM1-30-B4</strain>
    </source>
</reference>
<dbReference type="RefSeq" id="WP_087908764.1">
    <property type="nucleotide sequence ID" value="NZ_NAIA01000001.1"/>
</dbReference>
<dbReference type="NCBIfam" id="TIGR00278">
    <property type="entry name" value="membrane protein insertion efficiency factor YidD"/>
    <property type="match status" value="1"/>
</dbReference>
<comment type="caution">
    <text evidence="2">The sequence shown here is derived from an EMBL/GenBank/DDBJ whole genome shotgun (WGS) entry which is preliminary data.</text>
</comment>
<keyword evidence="1" id="KW-0472">Membrane</keyword>
<dbReference type="HAMAP" id="MF_00386">
    <property type="entry name" value="UPF0161_YidD"/>
    <property type="match status" value="1"/>
</dbReference>
<comment type="subcellular location">
    <subcellularLocation>
        <location evidence="1">Cell membrane</location>
        <topology evidence="1">Peripheral membrane protein</topology>
        <orientation evidence="1">Cytoplasmic side</orientation>
    </subcellularLocation>
</comment>
<dbReference type="AlphaFoldDB" id="A0A210S0G1"/>
<dbReference type="Pfam" id="PF01809">
    <property type="entry name" value="YidD"/>
    <property type="match status" value="1"/>
</dbReference>
<comment type="similarity">
    <text evidence="1">Belongs to the UPF0161 family.</text>
</comment>
<dbReference type="InterPro" id="IPR002696">
    <property type="entry name" value="Membr_insert_effic_factor_YidD"/>
</dbReference>
<dbReference type="Proteomes" id="UP000196880">
    <property type="component" value="Unassembled WGS sequence"/>
</dbReference>
<dbReference type="PANTHER" id="PTHR33383:SF1">
    <property type="entry name" value="MEMBRANE PROTEIN INSERTION EFFICIENCY FACTOR-RELATED"/>
    <property type="match status" value="1"/>
</dbReference>
<sequence>MWWLSSRSRLVAKPVADLEKKKKIFYALRCRDCSKVRVLNKAAIKLLKAYQLLLSPYVGMHCKYAPSCSQYACDCFNHYGFIKSFGLVVWRILRCNPWSRGGYDPAVKQTSH</sequence>
<dbReference type="GO" id="GO:0005886">
    <property type="term" value="C:plasma membrane"/>
    <property type="evidence" value="ECO:0007669"/>
    <property type="project" value="UniProtKB-SubCell"/>
</dbReference>
<evidence type="ECO:0000313" key="3">
    <source>
        <dbReference type="Proteomes" id="UP000196880"/>
    </source>
</evidence>
<keyword evidence="1" id="KW-1003">Cell membrane</keyword>
<dbReference type="OrthoDB" id="9801753at2"/>
<dbReference type="PANTHER" id="PTHR33383">
    <property type="entry name" value="MEMBRANE PROTEIN INSERTION EFFICIENCY FACTOR-RELATED"/>
    <property type="match status" value="1"/>
</dbReference>
<dbReference type="EMBL" id="NAIA01000001">
    <property type="protein sequence ID" value="OWF66741.1"/>
    <property type="molecule type" value="Genomic_DNA"/>
</dbReference>